<evidence type="ECO:0000256" key="3">
    <source>
        <dbReference type="ARBA" id="ARBA00023242"/>
    </source>
</evidence>
<dbReference type="PROSITE" id="PS50888">
    <property type="entry name" value="BHLH"/>
    <property type="match status" value="1"/>
</dbReference>
<dbReference type="SUPFAM" id="SSF47459">
    <property type="entry name" value="HLH, helix-loop-helix DNA-binding domain"/>
    <property type="match status" value="1"/>
</dbReference>
<dbReference type="GO" id="GO:0005634">
    <property type="term" value="C:nucleus"/>
    <property type="evidence" value="ECO:0007669"/>
    <property type="project" value="UniProtKB-SubCell"/>
</dbReference>
<evidence type="ECO:0000256" key="1">
    <source>
        <dbReference type="ARBA" id="ARBA00004123"/>
    </source>
</evidence>
<evidence type="ECO:0000313" key="5">
    <source>
        <dbReference type="EMBL" id="GFU25858.1"/>
    </source>
</evidence>
<dbReference type="Gene3D" id="4.10.280.10">
    <property type="entry name" value="Helix-loop-helix DNA-binding domain"/>
    <property type="match status" value="1"/>
</dbReference>
<dbReference type="PANTHER" id="PTHR11534:SF9">
    <property type="entry name" value="MYOGENIC-DETERMINATION PROTEIN"/>
    <property type="match status" value="1"/>
</dbReference>
<feature type="non-terminal residue" evidence="5">
    <location>
        <position position="67"/>
    </location>
</feature>
<dbReference type="EMBL" id="BMAW01032500">
    <property type="protein sequence ID" value="GFU25858.1"/>
    <property type="molecule type" value="Genomic_DNA"/>
</dbReference>
<dbReference type="InterPro" id="IPR036638">
    <property type="entry name" value="HLH_DNA-bd_sf"/>
</dbReference>
<feature type="domain" description="BHLH" evidence="4">
    <location>
        <begin position="1"/>
        <end position="36"/>
    </location>
</feature>
<gene>
    <name evidence="5" type="primary">NCL1_20132</name>
    <name evidence="5" type="ORF">NPIL_19271</name>
</gene>
<protein>
    <submittedName>
        <fullName evidence="5">Transcription factor SUM-1</fullName>
    </submittedName>
</protein>
<name>A0A8X6QGR7_NEPPI</name>
<dbReference type="GO" id="GO:0046983">
    <property type="term" value="F:protein dimerization activity"/>
    <property type="evidence" value="ECO:0007669"/>
    <property type="project" value="InterPro"/>
</dbReference>
<dbReference type="AlphaFoldDB" id="A0A8X6QGR7"/>
<dbReference type="Proteomes" id="UP000887013">
    <property type="component" value="Unassembled WGS sequence"/>
</dbReference>
<accession>A0A8X6QGR7</accession>
<dbReference type="GO" id="GO:0007517">
    <property type="term" value="P:muscle organ development"/>
    <property type="evidence" value="ECO:0007669"/>
    <property type="project" value="InterPro"/>
</dbReference>
<dbReference type="OrthoDB" id="10049614at2759"/>
<dbReference type="InterPro" id="IPR011598">
    <property type="entry name" value="bHLH_dom"/>
</dbReference>
<organism evidence="5 6">
    <name type="scientific">Nephila pilipes</name>
    <name type="common">Giant wood spider</name>
    <name type="synonym">Nephila maculata</name>
    <dbReference type="NCBI Taxonomy" id="299642"/>
    <lineage>
        <taxon>Eukaryota</taxon>
        <taxon>Metazoa</taxon>
        <taxon>Ecdysozoa</taxon>
        <taxon>Arthropoda</taxon>
        <taxon>Chelicerata</taxon>
        <taxon>Arachnida</taxon>
        <taxon>Araneae</taxon>
        <taxon>Araneomorphae</taxon>
        <taxon>Entelegynae</taxon>
        <taxon>Araneoidea</taxon>
        <taxon>Nephilidae</taxon>
        <taxon>Nephila</taxon>
    </lineage>
</organism>
<sequence length="67" mass="7927">VNEAYEILKRRTCPNANQRLPKVEILRNAIDYIENLEELLQGAHMVKTRQLFERRNAIRDIGSFDSR</sequence>
<dbReference type="Pfam" id="PF00010">
    <property type="entry name" value="HLH"/>
    <property type="match status" value="1"/>
</dbReference>
<dbReference type="GO" id="GO:0045663">
    <property type="term" value="P:positive regulation of myoblast differentiation"/>
    <property type="evidence" value="ECO:0007669"/>
    <property type="project" value="TreeGrafter"/>
</dbReference>
<evidence type="ECO:0000256" key="2">
    <source>
        <dbReference type="ARBA" id="ARBA00023125"/>
    </source>
</evidence>
<dbReference type="GO" id="GO:0000981">
    <property type="term" value="F:DNA-binding transcription factor activity, RNA polymerase II-specific"/>
    <property type="evidence" value="ECO:0007669"/>
    <property type="project" value="TreeGrafter"/>
</dbReference>
<keyword evidence="6" id="KW-1185">Reference proteome</keyword>
<keyword evidence="2" id="KW-0238">DNA-binding</keyword>
<reference evidence="5" key="1">
    <citation type="submission" date="2020-08" db="EMBL/GenBank/DDBJ databases">
        <title>Multicomponent nature underlies the extraordinary mechanical properties of spider dragline silk.</title>
        <authorList>
            <person name="Kono N."/>
            <person name="Nakamura H."/>
            <person name="Mori M."/>
            <person name="Yoshida Y."/>
            <person name="Ohtoshi R."/>
            <person name="Malay A.D."/>
            <person name="Moran D.A.P."/>
            <person name="Tomita M."/>
            <person name="Numata K."/>
            <person name="Arakawa K."/>
        </authorList>
    </citation>
    <scope>NUCLEOTIDE SEQUENCE</scope>
</reference>
<feature type="non-terminal residue" evidence="5">
    <location>
        <position position="1"/>
    </location>
</feature>
<keyword evidence="3" id="KW-0539">Nucleus</keyword>
<comment type="caution">
    <text evidence="5">The sequence shown here is derived from an EMBL/GenBank/DDBJ whole genome shotgun (WGS) entry which is preliminary data.</text>
</comment>
<proteinExistence type="predicted"/>
<evidence type="ECO:0000313" key="6">
    <source>
        <dbReference type="Proteomes" id="UP000887013"/>
    </source>
</evidence>
<dbReference type="FunFam" id="4.10.280.10:FF:000005">
    <property type="entry name" value="Myogenic factor"/>
    <property type="match status" value="1"/>
</dbReference>
<evidence type="ECO:0000259" key="4">
    <source>
        <dbReference type="PROSITE" id="PS50888"/>
    </source>
</evidence>
<comment type="subcellular location">
    <subcellularLocation>
        <location evidence="1">Nucleus</location>
    </subcellularLocation>
</comment>
<dbReference type="PANTHER" id="PTHR11534">
    <property type="entry name" value="MYOGENIC FACTOR"/>
    <property type="match status" value="1"/>
</dbReference>
<dbReference type="GO" id="GO:0000978">
    <property type="term" value="F:RNA polymerase II cis-regulatory region sequence-specific DNA binding"/>
    <property type="evidence" value="ECO:0007669"/>
    <property type="project" value="TreeGrafter"/>
</dbReference>
<dbReference type="InterPro" id="IPR039704">
    <property type="entry name" value="Myogenic_factor"/>
</dbReference>